<reference evidence="1" key="2">
    <citation type="journal article" date="2015" name="Data Brief">
        <title>Shoot transcriptome of the giant reed, Arundo donax.</title>
        <authorList>
            <person name="Barrero R.A."/>
            <person name="Guerrero F.D."/>
            <person name="Moolhuijzen P."/>
            <person name="Goolsby J.A."/>
            <person name="Tidwell J."/>
            <person name="Bellgard S.E."/>
            <person name="Bellgard M.I."/>
        </authorList>
    </citation>
    <scope>NUCLEOTIDE SEQUENCE</scope>
    <source>
        <tissue evidence="1">Shoot tissue taken approximately 20 cm above the soil surface</tissue>
    </source>
</reference>
<dbReference type="AlphaFoldDB" id="A0A0A9DBM5"/>
<sequence length="98" mass="11061">MALNYVLIHRPEIVDLFPITSISEGNAFNLKIQTALFFLGSCFKTCVCSFPLNMALNYVLIHRPEIIDLFPITSMSKGNTFSLKIQTALFINQISTFI</sequence>
<reference evidence="1" key="1">
    <citation type="submission" date="2014-09" db="EMBL/GenBank/DDBJ databases">
        <authorList>
            <person name="Magalhaes I.L.F."/>
            <person name="Oliveira U."/>
            <person name="Santos F.R."/>
            <person name="Vidigal T.H.D.A."/>
            <person name="Brescovit A.D."/>
            <person name="Santos A.J."/>
        </authorList>
    </citation>
    <scope>NUCLEOTIDE SEQUENCE</scope>
    <source>
        <tissue evidence="1">Shoot tissue taken approximately 20 cm above the soil surface</tissue>
    </source>
</reference>
<evidence type="ECO:0000313" key="1">
    <source>
        <dbReference type="EMBL" id="JAD83060.1"/>
    </source>
</evidence>
<name>A0A0A9DBM5_ARUDO</name>
<dbReference type="EMBL" id="GBRH01214835">
    <property type="protein sequence ID" value="JAD83060.1"/>
    <property type="molecule type" value="Transcribed_RNA"/>
</dbReference>
<proteinExistence type="predicted"/>
<organism evidence="1">
    <name type="scientific">Arundo donax</name>
    <name type="common">Giant reed</name>
    <name type="synonym">Donax arundinaceus</name>
    <dbReference type="NCBI Taxonomy" id="35708"/>
    <lineage>
        <taxon>Eukaryota</taxon>
        <taxon>Viridiplantae</taxon>
        <taxon>Streptophyta</taxon>
        <taxon>Embryophyta</taxon>
        <taxon>Tracheophyta</taxon>
        <taxon>Spermatophyta</taxon>
        <taxon>Magnoliopsida</taxon>
        <taxon>Liliopsida</taxon>
        <taxon>Poales</taxon>
        <taxon>Poaceae</taxon>
        <taxon>PACMAD clade</taxon>
        <taxon>Arundinoideae</taxon>
        <taxon>Arundineae</taxon>
        <taxon>Arundo</taxon>
    </lineage>
</organism>
<protein>
    <submittedName>
        <fullName evidence="1">Uncharacterized protein</fullName>
    </submittedName>
</protein>
<accession>A0A0A9DBM5</accession>